<evidence type="ECO:0000313" key="1">
    <source>
        <dbReference type="EMBL" id="CAP99376.1"/>
    </source>
</evidence>
<reference evidence="1 2" key="1">
    <citation type="journal article" date="2008" name="Nat. Biotechnol.">
        <title>Genome sequencing and analysis of the filamentous fungus Penicillium chrysogenum.</title>
        <authorList>
            <person name="van den Berg M.A."/>
            <person name="Albang R."/>
            <person name="Albermann K."/>
            <person name="Badger J.H."/>
            <person name="Daran J.-M."/>
            <person name="Driessen A.J.M."/>
            <person name="Garcia-Estrada C."/>
            <person name="Fedorova N.D."/>
            <person name="Harris D.M."/>
            <person name="Heijne W.H.M."/>
            <person name="Joardar V.S."/>
            <person name="Kiel J.A.K.W."/>
            <person name="Kovalchuk A."/>
            <person name="Martin J.F."/>
            <person name="Nierman W.C."/>
            <person name="Nijland J.G."/>
            <person name="Pronk J.T."/>
            <person name="Roubos J.A."/>
            <person name="van der Klei I.J."/>
            <person name="van Peij N.N.M.E."/>
            <person name="Veenhuis M."/>
            <person name="von Doehren H."/>
            <person name="Wagner C."/>
            <person name="Wortman J.R."/>
            <person name="Bovenberg R.A.L."/>
        </authorList>
    </citation>
    <scope>NUCLEOTIDE SEQUENCE [LARGE SCALE GENOMIC DNA]</scope>
    <source>
        <strain evidence="2">ATCC 28089 / DSM 1075 / NRRL 1951 / Wisconsin 54-1255</strain>
    </source>
</reference>
<name>B6HRM3_PENRW</name>
<dbReference type="AlphaFoldDB" id="B6HRM3"/>
<dbReference type="HOGENOM" id="CLU_1768726_0_0_1"/>
<dbReference type="Proteomes" id="UP000000724">
    <property type="component" value="Contig Pc00c22"/>
</dbReference>
<dbReference type="VEuPathDB" id="FungiDB:PCH_Pc22g20880"/>
<gene>
    <name evidence="1" type="ORF">Pc22g20880</name>
    <name evidence="1" type="ORF">PCH_Pc22g20880</name>
</gene>
<evidence type="ECO:0000313" key="2">
    <source>
        <dbReference type="Proteomes" id="UP000000724"/>
    </source>
</evidence>
<protein>
    <submittedName>
        <fullName evidence="1">Uncharacterized protein</fullName>
    </submittedName>
</protein>
<sequence length="147" mass="16172">MYFTVRMLDFTLSIYNLPLDCRAEQPRALRDSGTLIYLGGSNIPWFGFRASKGFSSIQSTASFPNEASPSLDNKPQRTKELINTNDTRGRPSQALISVITMITTAPSTALTLSRRSPVKDNAWSFPAGTRALSTKLIAPIIESLCIK</sequence>
<accession>B6HRM3</accession>
<organism evidence="1 2">
    <name type="scientific">Penicillium rubens (strain ATCC 28089 / DSM 1075 / NRRL 1951 / Wisconsin 54-1255)</name>
    <name type="common">Penicillium chrysogenum</name>
    <dbReference type="NCBI Taxonomy" id="500485"/>
    <lineage>
        <taxon>Eukaryota</taxon>
        <taxon>Fungi</taxon>
        <taxon>Dikarya</taxon>
        <taxon>Ascomycota</taxon>
        <taxon>Pezizomycotina</taxon>
        <taxon>Eurotiomycetes</taxon>
        <taxon>Eurotiomycetidae</taxon>
        <taxon>Eurotiales</taxon>
        <taxon>Aspergillaceae</taxon>
        <taxon>Penicillium</taxon>
        <taxon>Penicillium chrysogenum species complex</taxon>
    </lineage>
</organism>
<keyword evidence="2" id="KW-1185">Reference proteome</keyword>
<dbReference type="EMBL" id="AM920437">
    <property type="protein sequence ID" value="CAP99376.1"/>
    <property type="molecule type" value="Genomic_DNA"/>
</dbReference>
<proteinExistence type="predicted"/>